<dbReference type="SUPFAM" id="SSF56349">
    <property type="entry name" value="DNA breaking-rejoining enzymes"/>
    <property type="match status" value="1"/>
</dbReference>
<dbReference type="CDD" id="cd01185">
    <property type="entry name" value="INTN1_C_like"/>
    <property type="match status" value="1"/>
</dbReference>
<feature type="domain" description="Tyr recombinase" evidence="4">
    <location>
        <begin position="217"/>
        <end position="389"/>
    </location>
</feature>
<evidence type="ECO:0000256" key="3">
    <source>
        <dbReference type="ARBA" id="ARBA00023172"/>
    </source>
</evidence>
<gene>
    <name evidence="5" type="ORF">KL86DYS2_13032</name>
</gene>
<proteinExistence type="inferred from homology"/>
<dbReference type="GO" id="GO:0003677">
    <property type="term" value="F:DNA binding"/>
    <property type="evidence" value="ECO:0007669"/>
    <property type="project" value="UniProtKB-KW"/>
</dbReference>
<sequence length="406" mass="47119">MNSTYRILFLTRKRVNSNGLASISVRISISGDKAEFSSLQFVKPEMWSQTGRAIGRTKEAQQINDALDKITIALDKHYKAILEKDGYVTADKLRDTYLGKEIRENTVLSLYDIKVEQKRSLVGKTIRDTTLSKYLATRKRVADFILHKFKKEDLQIREVDFQFITDYEVYLKSVCDCGHNSTVKHLRYLKQIITNALKNRYISHDPFDDLPLSYKPVHKQFLIEPEIKKLLSKRFDNERLEEVRDIFAFQCFTGIAYIDVANLTTDNIYEDGFGQKWLRLSRQKSDVEANIPLLEIPLSIILKYRRLGSDKLLPMHTNQKMNEYLKEIANLCGIKKKLTTHCGRHTFGTIMLTKGVSIESVSKMLGHTNITTTQIYAKILNEKIYVEVNKVRGEFDAFQEYYKQAK</sequence>
<dbReference type="GO" id="GO:0015074">
    <property type="term" value="P:DNA integration"/>
    <property type="evidence" value="ECO:0007669"/>
    <property type="project" value="InterPro"/>
</dbReference>
<dbReference type="RefSeq" id="WP_296951343.1">
    <property type="nucleotide sequence ID" value="NZ_LT599021.1"/>
</dbReference>
<evidence type="ECO:0000256" key="1">
    <source>
        <dbReference type="ARBA" id="ARBA00008857"/>
    </source>
</evidence>
<protein>
    <recommendedName>
        <fullName evidence="4">Tyr recombinase domain-containing protein</fullName>
    </recommendedName>
</protein>
<dbReference type="Gene3D" id="1.10.443.10">
    <property type="entry name" value="Intergrase catalytic core"/>
    <property type="match status" value="1"/>
</dbReference>
<accession>A0A212K4U5</accession>
<dbReference type="InterPro" id="IPR035386">
    <property type="entry name" value="Arm-DNA-bind_5"/>
</dbReference>
<dbReference type="InterPro" id="IPR002104">
    <property type="entry name" value="Integrase_catalytic"/>
</dbReference>
<evidence type="ECO:0000313" key="5">
    <source>
        <dbReference type="EMBL" id="SBW06760.1"/>
    </source>
</evidence>
<dbReference type="InterPro" id="IPR010998">
    <property type="entry name" value="Integrase_recombinase_N"/>
</dbReference>
<dbReference type="GO" id="GO:0006310">
    <property type="term" value="P:DNA recombination"/>
    <property type="evidence" value="ECO:0007669"/>
    <property type="project" value="UniProtKB-KW"/>
</dbReference>
<name>A0A212K4U5_9BACT</name>
<dbReference type="PROSITE" id="PS51898">
    <property type="entry name" value="TYR_RECOMBINASE"/>
    <property type="match status" value="1"/>
</dbReference>
<dbReference type="PANTHER" id="PTHR30349">
    <property type="entry name" value="PHAGE INTEGRASE-RELATED"/>
    <property type="match status" value="1"/>
</dbReference>
<dbReference type="AlphaFoldDB" id="A0A212K4U5"/>
<dbReference type="EMBL" id="FLUL01000001">
    <property type="protein sequence ID" value="SBW06760.1"/>
    <property type="molecule type" value="Genomic_DNA"/>
</dbReference>
<dbReference type="Pfam" id="PF13102">
    <property type="entry name" value="Phage_int_SAM_5"/>
    <property type="match status" value="1"/>
</dbReference>
<evidence type="ECO:0000256" key="2">
    <source>
        <dbReference type="ARBA" id="ARBA00023125"/>
    </source>
</evidence>
<dbReference type="InterPro" id="IPR025269">
    <property type="entry name" value="SAM-like_dom"/>
</dbReference>
<dbReference type="Gene3D" id="1.10.150.130">
    <property type="match status" value="1"/>
</dbReference>
<evidence type="ECO:0000259" key="4">
    <source>
        <dbReference type="PROSITE" id="PS51898"/>
    </source>
</evidence>
<keyword evidence="3" id="KW-0233">DNA recombination</keyword>
<dbReference type="Pfam" id="PF17293">
    <property type="entry name" value="Arm-DNA-bind_5"/>
    <property type="match status" value="1"/>
</dbReference>
<dbReference type="InterPro" id="IPR050090">
    <property type="entry name" value="Tyrosine_recombinase_XerCD"/>
</dbReference>
<dbReference type="InterPro" id="IPR011010">
    <property type="entry name" value="DNA_brk_join_enz"/>
</dbReference>
<dbReference type="InterPro" id="IPR013762">
    <property type="entry name" value="Integrase-like_cat_sf"/>
</dbReference>
<dbReference type="PANTHER" id="PTHR30349:SF64">
    <property type="entry name" value="PROPHAGE INTEGRASE INTD-RELATED"/>
    <property type="match status" value="1"/>
</dbReference>
<organism evidence="5">
    <name type="scientific">uncultured Dysgonomonas sp</name>
    <dbReference type="NCBI Taxonomy" id="206096"/>
    <lineage>
        <taxon>Bacteria</taxon>
        <taxon>Pseudomonadati</taxon>
        <taxon>Bacteroidota</taxon>
        <taxon>Bacteroidia</taxon>
        <taxon>Bacteroidales</taxon>
        <taxon>Dysgonomonadaceae</taxon>
        <taxon>Dysgonomonas</taxon>
        <taxon>environmental samples</taxon>
    </lineage>
</organism>
<reference evidence="5" key="1">
    <citation type="submission" date="2016-04" db="EMBL/GenBank/DDBJ databases">
        <authorList>
            <person name="Evans L.H."/>
            <person name="Alamgir A."/>
            <person name="Owens N."/>
            <person name="Weber N.D."/>
            <person name="Virtaneva K."/>
            <person name="Barbian K."/>
            <person name="Babar A."/>
            <person name="Rosenke K."/>
        </authorList>
    </citation>
    <scope>NUCLEOTIDE SEQUENCE</scope>
    <source>
        <strain evidence="5">86-2</strain>
    </source>
</reference>
<comment type="similarity">
    <text evidence="1">Belongs to the 'phage' integrase family.</text>
</comment>
<dbReference type="Pfam" id="PF00589">
    <property type="entry name" value="Phage_integrase"/>
    <property type="match status" value="1"/>
</dbReference>
<keyword evidence="2" id="KW-0238">DNA-binding</keyword>